<evidence type="ECO:0000259" key="5">
    <source>
        <dbReference type="SMART" id="SM00849"/>
    </source>
</evidence>
<comment type="similarity">
    <text evidence="1">Belongs to the metallo-beta-lactamase superfamily.</text>
</comment>
<protein>
    <submittedName>
        <fullName evidence="6">MBL fold metallo-hydrolase</fullName>
    </submittedName>
</protein>
<dbReference type="SMART" id="SM00849">
    <property type="entry name" value="Lactamase_B"/>
    <property type="match status" value="1"/>
</dbReference>
<keyword evidence="3" id="KW-0378">Hydrolase</keyword>
<proteinExistence type="inferred from homology"/>
<sequence>MSVQSMSLGDVEVIRVVEWHVPFMPTSAMFPAVAAEVWKDNEDWLAPDHWEPDTDRVVAALQSWVLRSSGRTVLVDTGAGAGRERPGMGPFHRAQSDLPGLLAKAGVRPQDVDVVVNTHLHVDHVGWNTVDADGRWVPTFPNARYLIPAADDFHFGPDNAYGNGAREVDRLIYEDSIAPIHQAGQAVLWDGFHRIDEHLTLESAPGHTPGSSVLRLVSGSDRAVFVGDLLHSPVQILHPCCNSNACMDPEQAVNSRRLILGRAADERELLVPAHFGGAGALEVRRNSAAFALGPWAAAAPKETAPLSE</sequence>
<evidence type="ECO:0000256" key="1">
    <source>
        <dbReference type="ARBA" id="ARBA00007749"/>
    </source>
</evidence>
<organism evidence="6 7">
    <name type="scientific">Actinomadura keratinilytica</name>
    <dbReference type="NCBI Taxonomy" id="547461"/>
    <lineage>
        <taxon>Bacteria</taxon>
        <taxon>Bacillati</taxon>
        <taxon>Actinomycetota</taxon>
        <taxon>Actinomycetes</taxon>
        <taxon>Streptosporangiales</taxon>
        <taxon>Thermomonosporaceae</taxon>
        <taxon>Actinomadura</taxon>
    </lineage>
</organism>
<gene>
    <name evidence="6" type="ORF">GCM10022416_01220</name>
</gene>
<keyword evidence="4" id="KW-0862">Zinc</keyword>
<dbReference type="SUPFAM" id="SSF56281">
    <property type="entry name" value="Metallo-hydrolase/oxidoreductase"/>
    <property type="match status" value="1"/>
</dbReference>
<evidence type="ECO:0000256" key="2">
    <source>
        <dbReference type="ARBA" id="ARBA00022723"/>
    </source>
</evidence>
<dbReference type="CDD" id="cd16277">
    <property type="entry name" value="metallo-hydrolase-like_MBL-fold"/>
    <property type="match status" value="1"/>
</dbReference>
<accession>A0ABP7XW88</accession>
<evidence type="ECO:0000313" key="6">
    <source>
        <dbReference type="EMBL" id="GAA4126977.1"/>
    </source>
</evidence>
<evidence type="ECO:0000256" key="4">
    <source>
        <dbReference type="ARBA" id="ARBA00022833"/>
    </source>
</evidence>
<feature type="domain" description="Metallo-beta-lactamase" evidence="5">
    <location>
        <begin position="60"/>
        <end position="274"/>
    </location>
</feature>
<dbReference type="InterPro" id="IPR001279">
    <property type="entry name" value="Metallo-B-lactamas"/>
</dbReference>
<reference evidence="7" key="1">
    <citation type="journal article" date="2019" name="Int. J. Syst. Evol. Microbiol.">
        <title>The Global Catalogue of Microorganisms (GCM) 10K type strain sequencing project: providing services to taxonomists for standard genome sequencing and annotation.</title>
        <authorList>
            <consortium name="The Broad Institute Genomics Platform"/>
            <consortium name="The Broad Institute Genome Sequencing Center for Infectious Disease"/>
            <person name="Wu L."/>
            <person name="Ma J."/>
        </authorList>
    </citation>
    <scope>NUCLEOTIDE SEQUENCE [LARGE SCALE GENOMIC DNA]</scope>
    <source>
        <strain evidence="7">JCM 17316</strain>
    </source>
</reference>
<dbReference type="InterPro" id="IPR036866">
    <property type="entry name" value="RibonucZ/Hydroxyglut_hydro"/>
</dbReference>
<dbReference type="PANTHER" id="PTHR42978">
    <property type="entry name" value="QUORUM-QUENCHING LACTONASE YTNP-RELATED-RELATED"/>
    <property type="match status" value="1"/>
</dbReference>
<dbReference type="InterPro" id="IPR051013">
    <property type="entry name" value="MBL_superfamily_lactonases"/>
</dbReference>
<evidence type="ECO:0000256" key="3">
    <source>
        <dbReference type="ARBA" id="ARBA00022801"/>
    </source>
</evidence>
<evidence type="ECO:0000313" key="7">
    <source>
        <dbReference type="Proteomes" id="UP001500266"/>
    </source>
</evidence>
<name>A0ABP7XW88_9ACTN</name>
<dbReference type="EMBL" id="BAABDO010000001">
    <property type="protein sequence ID" value="GAA4126977.1"/>
    <property type="molecule type" value="Genomic_DNA"/>
</dbReference>
<dbReference type="PANTHER" id="PTHR42978:SF6">
    <property type="entry name" value="QUORUM-QUENCHING LACTONASE YTNP-RELATED"/>
    <property type="match status" value="1"/>
</dbReference>
<comment type="caution">
    <text evidence="6">The sequence shown here is derived from an EMBL/GenBank/DDBJ whole genome shotgun (WGS) entry which is preliminary data.</text>
</comment>
<dbReference type="Gene3D" id="3.60.15.10">
    <property type="entry name" value="Ribonuclease Z/Hydroxyacylglutathione hydrolase-like"/>
    <property type="match status" value="1"/>
</dbReference>
<keyword evidence="7" id="KW-1185">Reference proteome</keyword>
<dbReference type="Pfam" id="PF00753">
    <property type="entry name" value="Lactamase_B"/>
    <property type="match status" value="1"/>
</dbReference>
<keyword evidence="2" id="KW-0479">Metal-binding</keyword>
<dbReference type="Proteomes" id="UP001500266">
    <property type="component" value="Unassembled WGS sequence"/>
</dbReference>